<dbReference type="STRING" id="1286528.NHE_0384"/>
<feature type="transmembrane region" description="Helical" evidence="13">
    <location>
        <begin position="462"/>
        <end position="493"/>
    </location>
</feature>
<keyword evidence="9 13" id="KW-0472">Membrane</keyword>
<keyword evidence="7 13" id="KW-0653">Protein transport</keyword>
<dbReference type="CDD" id="cd19961">
    <property type="entry name" value="EcYidC-like_peri"/>
    <property type="match status" value="1"/>
</dbReference>
<dbReference type="InterPro" id="IPR001708">
    <property type="entry name" value="YidC/ALB3/OXA1/COX18"/>
</dbReference>
<feature type="transmembrane region" description="Helical" evidence="13">
    <location>
        <begin position="6"/>
        <end position="25"/>
    </location>
</feature>
<comment type="similarity">
    <text evidence="2 13">Belongs to the OXA1/ALB3/YidC family. Type 1 subfamily.</text>
</comment>
<dbReference type="EMBL" id="CP007481">
    <property type="protein sequence ID" value="AHX11333.1"/>
    <property type="molecule type" value="Genomic_DNA"/>
</dbReference>
<dbReference type="HAMAP" id="MF_01810">
    <property type="entry name" value="YidC_type1"/>
    <property type="match status" value="1"/>
</dbReference>
<accession>X5H3R1</accession>
<dbReference type="InterPro" id="IPR019998">
    <property type="entry name" value="Membr_insert_YidC"/>
</dbReference>
<keyword evidence="8 13" id="KW-1133">Transmembrane helix</keyword>
<evidence type="ECO:0000256" key="5">
    <source>
        <dbReference type="ARBA" id="ARBA00022475"/>
    </source>
</evidence>
<feature type="transmembrane region" description="Helical" evidence="13">
    <location>
        <begin position="423"/>
        <end position="441"/>
    </location>
</feature>
<feature type="transmembrane region" description="Helical" evidence="13">
    <location>
        <begin position="343"/>
        <end position="366"/>
    </location>
</feature>
<keyword evidence="17" id="KW-1185">Reference proteome</keyword>
<dbReference type="AlphaFoldDB" id="X5H3R1"/>
<dbReference type="GO" id="GO:0051205">
    <property type="term" value="P:protein insertion into membrane"/>
    <property type="evidence" value="ECO:0007669"/>
    <property type="project" value="TreeGrafter"/>
</dbReference>
<feature type="domain" description="Membrane insertase YidC/Oxa/ALB C-terminal" evidence="14">
    <location>
        <begin position="351"/>
        <end position="547"/>
    </location>
</feature>
<dbReference type="RefSeq" id="WP_038559311.1">
    <property type="nucleotide sequence ID" value="NZ_CP007481.1"/>
</dbReference>
<evidence type="ECO:0000256" key="9">
    <source>
        <dbReference type="ARBA" id="ARBA00023136"/>
    </source>
</evidence>
<evidence type="ECO:0000256" key="4">
    <source>
        <dbReference type="ARBA" id="ARBA00022448"/>
    </source>
</evidence>
<dbReference type="HOGENOM" id="CLU_016535_1_0_5"/>
<keyword evidence="10 13" id="KW-0143">Chaperone</keyword>
<dbReference type="GO" id="GO:0015031">
    <property type="term" value="P:protein transport"/>
    <property type="evidence" value="ECO:0007669"/>
    <property type="project" value="UniProtKB-KW"/>
</dbReference>
<reference evidence="16 17" key="1">
    <citation type="submission" date="2014-03" db="EMBL/GenBank/DDBJ databases">
        <title>Sequencing and Comparison of Genomes and Transcriptome Profiles of Human Ehrlichiosis Agents.</title>
        <authorList>
            <person name="Lin M."/>
            <person name="Daugherty S.C."/>
            <person name="Nagaraj S."/>
            <person name="Cheng Z."/>
            <person name="Xiong Q."/>
            <person name="Lin F.-Y."/>
            <person name="Sengamalay N."/>
            <person name="Ott S."/>
            <person name="Godinez A."/>
            <person name="Tallon L.J."/>
            <person name="Sadzewicz L."/>
            <person name="Fraser C.M."/>
            <person name="Dunning Hotopp J.C."/>
            <person name="Rikihisa Y."/>
        </authorList>
    </citation>
    <scope>NUCLEOTIDE SEQUENCE [LARGE SCALE GENOMIC DNA]</scope>
    <source>
        <strain evidence="16 17">Oregon</strain>
    </source>
</reference>
<keyword evidence="4 13" id="KW-0813">Transport</keyword>
<dbReference type="CDD" id="cd20070">
    <property type="entry name" value="5TM_YidC_Alb3"/>
    <property type="match status" value="1"/>
</dbReference>
<dbReference type="GO" id="GO:0032977">
    <property type="term" value="F:membrane insertase activity"/>
    <property type="evidence" value="ECO:0007669"/>
    <property type="project" value="InterPro"/>
</dbReference>
<evidence type="ECO:0000313" key="17">
    <source>
        <dbReference type="Proteomes" id="UP000023755"/>
    </source>
</evidence>
<dbReference type="GO" id="GO:0005886">
    <property type="term" value="C:plasma membrane"/>
    <property type="evidence" value="ECO:0007669"/>
    <property type="project" value="UniProtKB-SubCell"/>
</dbReference>
<dbReference type="InterPro" id="IPR047196">
    <property type="entry name" value="YidC_ALB_C"/>
</dbReference>
<dbReference type="Gene3D" id="2.70.98.90">
    <property type="match status" value="1"/>
</dbReference>
<comment type="function">
    <text evidence="13">Required for the insertion and/or proper folding and/or complex formation of integral membrane proteins into the membrane. Involved in integration of membrane proteins that insert both dependently and independently of the Sec translocase complex, as well as at least some lipoproteins. Aids folding of multispanning membrane proteins.</text>
</comment>
<evidence type="ECO:0000256" key="13">
    <source>
        <dbReference type="HAMAP-Rule" id="MF_01810"/>
    </source>
</evidence>
<organism evidence="16 17">
    <name type="scientific">Neorickettsia helminthoeca str. Oregon</name>
    <dbReference type="NCBI Taxonomy" id="1286528"/>
    <lineage>
        <taxon>Bacteria</taxon>
        <taxon>Pseudomonadati</taxon>
        <taxon>Pseudomonadota</taxon>
        <taxon>Alphaproteobacteria</taxon>
        <taxon>Rickettsiales</taxon>
        <taxon>Anaplasmataceae</taxon>
        <taxon>Neorickettsia</taxon>
    </lineage>
</organism>
<feature type="domain" description="Membrane insertase YidC N-terminal" evidence="15">
    <location>
        <begin position="60"/>
        <end position="338"/>
    </location>
</feature>
<comment type="subcellular location">
    <subcellularLocation>
        <location evidence="1">Cell inner membrane</location>
        <topology evidence="1">Multi-pass membrane protein</topology>
    </subcellularLocation>
    <subcellularLocation>
        <location evidence="13">Cell membrane</location>
        <topology evidence="13">Multi-pass membrane protein</topology>
    </subcellularLocation>
</comment>
<evidence type="ECO:0000256" key="2">
    <source>
        <dbReference type="ARBA" id="ARBA00010527"/>
    </source>
</evidence>
<dbReference type="PRINTS" id="PR01900">
    <property type="entry name" value="YIDCPROTEIN"/>
</dbReference>
<evidence type="ECO:0000313" key="16">
    <source>
        <dbReference type="EMBL" id="AHX11333.1"/>
    </source>
</evidence>
<evidence type="ECO:0000259" key="15">
    <source>
        <dbReference type="Pfam" id="PF14849"/>
    </source>
</evidence>
<evidence type="ECO:0000256" key="6">
    <source>
        <dbReference type="ARBA" id="ARBA00022692"/>
    </source>
</evidence>
<feature type="transmembrane region" description="Helical" evidence="13">
    <location>
        <begin position="513"/>
        <end position="535"/>
    </location>
</feature>
<dbReference type="InterPro" id="IPR028055">
    <property type="entry name" value="YidC/Oxa/ALB_C"/>
</dbReference>
<dbReference type="NCBIfam" id="NF002353">
    <property type="entry name" value="PRK01318.1-4"/>
    <property type="match status" value="1"/>
</dbReference>
<sequence length="567" mass="64682">MQQTYNVFIATFLSFLVIIGWNLLFDSSAHRDAPREATNKTKVKVYDSIEDSLKADRVILSNGKLQGSILLKGLVLDNLSLKEYKSDDGTDRYQLLRPVRTASAYSVNPGWSTGNDVELKTPDSNTQWKSDGTSLTPENPVTFFWDNGSGLLFKVLISIDDKYMFTFKQTVENKSSNDLSVAPHFTITKQSQDTQKSMLIMHEGPIGVIKDKLIELKYNKLVKKNKSLLIEEDPRNYSKWFGFSEKYWLVSQILRNPTEGKVYISHSLDNNNNDIFQVTTFHPHRIIRSGSSITQETELFAGPKELALLEEYSRSMKILFFDRAVDFGILYVMTKPISRLLQIFYRVVGNFGVAIILLTLFIRLLMLPLSVKSGVSMVKIKELQPEILKIKKLYKDDKIALNKASVALFKKYNVTPMSGCLPTILQVPVFFALYKVIFITIEMRQAPFFLWIKDLSLPDPTNLFTLFGLLDWNCPTFLSIGILPILLGLTMIVQQNLTPSQYEDGTQAFMIKSMPYVFMLLFANFPSGLVLYWVFNNILSVLQQFAIGRYLLSKHIKQNASRAEKTS</sequence>
<dbReference type="OrthoDB" id="9780552at2"/>
<dbReference type="NCBIfam" id="TIGR03592">
    <property type="entry name" value="yidC_oxa1_cterm"/>
    <property type="match status" value="1"/>
</dbReference>
<dbReference type="PANTHER" id="PTHR12428:SF65">
    <property type="entry name" value="CYTOCHROME C OXIDASE ASSEMBLY PROTEIN COX18, MITOCHONDRIAL"/>
    <property type="match status" value="1"/>
</dbReference>
<dbReference type="InterPro" id="IPR038221">
    <property type="entry name" value="YidC_periplasmic_sf"/>
</dbReference>
<evidence type="ECO:0000256" key="12">
    <source>
        <dbReference type="ARBA" id="ARBA00033342"/>
    </source>
</evidence>
<gene>
    <name evidence="13 16" type="primary">yidC</name>
    <name evidence="16" type="ORF">NHE_0384</name>
</gene>
<name>X5H3R1_9RICK</name>
<dbReference type="Pfam" id="PF02096">
    <property type="entry name" value="60KD_IMP"/>
    <property type="match status" value="1"/>
</dbReference>
<evidence type="ECO:0000259" key="14">
    <source>
        <dbReference type="Pfam" id="PF02096"/>
    </source>
</evidence>
<dbReference type="NCBIfam" id="TIGR03593">
    <property type="entry name" value="yidC_nterm"/>
    <property type="match status" value="1"/>
</dbReference>
<evidence type="ECO:0000256" key="7">
    <source>
        <dbReference type="ARBA" id="ARBA00022927"/>
    </source>
</evidence>
<dbReference type="Proteomes" id="UP000023755">
    <property type="component" value="Chromosome"/>
</dbReference>
<dbReference type="InterPro" id="IPR028053">
    <property type="entry name" value="Membr_insert_YidC_N"/>
</dbReference>
<dbReference type="PRINTS" id="PR00701">
    <property type="entry name" value="60KDINNERMP"/>
</dbReference>
<keyword evidence="5 13" id="KW-1003">Cell membrane</keyword>
<evidence type="ECO:0000256" key="3">
    <source>
        <dbReference type="ARBA" id="ARBA00015325"/>
    </source>
</evidence>
<dbReference type="Pfam" id="PF14849">
    <property type="entry name" value="YidC_periplas"/>
    <property type="match status" value="1"/>
</dbReference>
<comment type="subunit">
    <text evidence="13">Interacts with the Sec translocase complex via SecD. Specifically interacts with transmembrane segments of nascent integral membrane proteins during membrane integration.</text>
</comment>
<evidence type="ECO:0000256" key="11">
    <source>
        <dbReference type="ARBA" id="ARBA00033245"/>
    </source>
</evidence>
<dbReference type="PANTHER" id="PTHR12428">
    <property type="entry name" value="OXA1"/>
    <property type="match status" value="1"/>
</dbReference>
<proteinExistence type="inferred from homology"/>
<evidence type="ECO:0000256" key="8">
    <source>
        <dbReference type="ARBA" id="ARBA00022989"/>
    </source>
</evidence>
<protein>
    <recommendedName>
        <fullName evidence="3 13">Membrane protein insertase YidC</fullName>
    </recommendedName>
    <alternativeName>
        <fullName evidence="12 13">Foldase YidC</fullName>
    </alternativeName>
    <alternativeName>
        <fullName evidence="11 13">Membrane integrase YidC</fullName>
    </alternativeName>
    <alternativeName>
        <fullName evidence="13">Membrane protein YidC</fullName>
    </alternativeName>
</protein>
<dbReference type="KEGG" id="nhm:NHE_0384"/>
<evidence type="ECO:0000256" key="10">
    <source>
        <dbReference type="ARBA" id="ARBA00023186"/>
    </source>
</evidence>
<evidence type="ECO:0000256" key="1">
    <source>
        <dbReference type="ARBA" id="ARBA00004429"/>
    </source>
</evidence>
<keyword evidence="6 13" id="KW-0812">Transmembrane</keyword>